<gene>
    <name evidence="1" type="ORF">GH741_20915</name>
</gene>
<feature type="non-terminal residue" evidence="1">
    <location>
        <position position="144"/>
    </location>
</feature>
<accession>A0A6A8DPV0</accession>
<dbReference type="Pfam" id="PF00756">
    <property type="entry name" value="Esterase"/>
    <property type="match status" value="1"/>
</dbReference>
<dbReference type="InterPro" id="IPR000801">
    <property type="entry name" value="Esterase-like"/>
</dbReference>
<comment type="caution">
    <text evidence="1">The sequence shown here is derived from an EMBL/GenBank/DDBJ whole genome shotgun (WGS) entry which is preliminary data.</text>
</comment>
<organism evidence="1 2">
    <name type="scientific">Aquibacillus halophilus</name>
    <dbReference type="NCBI Taxonomy" id="930132"/>
    <lineage>
        <taxon>Bacteria</taxon>
        <taxon>Bacillati</taxon>
        <taxon>Bacillota</taxon>
        <taxon>Bacilli</taxon>
        <taxon>Bacillales</taxon>
        <taxon>Bacillaceae</taxon>
        <taxon>Aquibacillus</taxon>
    </lineage>
</organism>
<dbReference type="EMBL" id="WJNG01000026">
    <property type="protein sequence ID" value="MRH45107.1"/>
    <property type="molecule type" value="Genomic_DNA"/>
</dbReference>
<protein>
    <submittedName>
        <fullName evidence="1">Esterase</fullName>
    </submittedName>
</protein>
<dbReference type="InterPro" id="IPR050583">
    <property type="entry name" value="Mycobacterial_A85_antigen"/>
</dbReference>
<sequence length="144" mass="15874">MRVVLMNLDVKAVPPGYKQSTGTDHQGSVFEVAYSVRNYINVYRQLVTSENISSKEAGRETVEGDPITKKCNVYLPPGYKETDTNKKYNVLYLLHGVGGNHNEWLTGSGEADGNYVICNILDNLIANGDINPVIVVFPNGRSSH</sequence>
<dbReference type="SUPFAM" id="SSF53474">
    <property type="entry name" value="alpha/beta-Hydrolases"/>
    <property type="match status" value="1"/>
</dbReference>
<dbReference type="PANTHER" id="PTHR48098">
    <property type="entry name" value="ENTEROCHELIN ESTERASE-RELATED"/>
    <property type="match status" value="1"/>
</dbReference>
<dbReference type="PANTHER" id="PTHR48098:SF1">
    <property type="entry name" value="DIACYLGLYCEROL ACYLTRANSFERASE_MYCOLYLTRANSFERASE AG85A"/>
    <property type="match status" value="1"/>
</dbReference>
<dbReference type="GO" id="GO:0016747">
    <property type="term" value="F:acyltransferase activity, transferring groups other than amino-acyl groups"/>
    <property type="evidence" value="ECO:0007669"/>
    <property type="project" value="TreeGrafter"/>
</dbReference>
<keyword evidence="2" id="KW-1185">Reference proteome</keyword>
<dbReference type="InterPro" id="IPR029058">
    <property type="entry name" value="AB_hydrolase_fold"/>
</dbReference>
<reference evidence="1" key="1">
    <citation type="submission" date="2019-11" db="EMBL/GenBank/DDBJ databases">
        <authorList>
            <person name="Li J."/>
        </authorList>
    </citation>
    <scope>NUCLEOTIDE SEQUENCE</scope>
    <source>
        <strain evidence="1">B6B</strain>
    </source>
</reference>
<dbReference type="AlphaFoldDB" id="A0A6A8DPV0"/>
<dbReference type="Proteomes" id="UP000799092">
    <property type="component" value="Unassembled WGS sequence"/>
</dbReference>
<dbReference type="Gene3D" id="3.40.50.1820">
    <property type="entry name" value="alpha/beta hydrolase"/>
    <property type="match status" value="1"/>
</dbReference>
<name>A0A6A8DPV0_9BACI</name>
<evidence type="ECO:0000313" key="1">
    <source>
        <dbReference type="EMBL" id="MRH45107.1"/>
    </source>
</evidence>
<evidence type="ECO:0000313" key="2">
    <source>
        <dbReference type="Proteomes" id="UP000799092"/>
    </source>
</evidence>
<proteinExistence type="predicted"/>